<dbReference type="InterPro" id="IPR001279">
    <property type="entry name" value="Metallo-B-lactamas"/>
</dbReference>
<evidence type="ECO:0000313" key="4">
    <source>
        <dbReference type="EMBL" id="CAJ1952422.1"/>
    </source>
</evidence>
<feature type="compositionally biased region" description="Basic and acidic residues" evidence="1">
    <location>
        <begin position="763"/>
        <end position="773"/>
    </location>
</feature>
<dbReference type="PANTHER" id="PTHR11935">
    <property type="entry name" value="BETA LACTAMASE DOMAIN"/>
    <property type="match status" value="1"/>
</dbReference>
<gene>
    <name evidence="4" type="ORF">CYCCA115_LOCUS13545</name>
</gene>
<feature type="region of interest" description="Disordered" evidence="1">
    <location>
        <begin position="713"/>
        <end position="826"/>
    </location>
</feature>
<dbReference type="SUPFAM" id="SSF56281">
    <property type="entry name" value="Metallo-hydrolase/oxidoreductase"/>
    <property type="match status" value="1"/>
</dbReference>
<dbReference type="Pfam" id="PF00753">
    <property type="entry name" value="Lactamase_B"/>
    <property type="match status" value="1"/>
</dbReference>
<proteinExistence type="predicted"/>
<feature type="compositionally biased region" description="Acidic residues" evidence="1">
    <location>
        <begin position="725"/>
        <end position="744"/>
    </location>
</feature>
<keyword evidence="2" id="KW-0472">Membrane</keyword>
<keyword evidence="5" id="KW-1185">Reference proteome</keyword>
<feature type="compositionally biased region" description="Basic residues" evidence="1">
    <location>
        <begin position="459"/>
        <end position="469"/>
    </location>
</feature>
<protein>
    <recommendedName>
        <fullName evidence="3">Metallo-beta-lactamase domain-containing protein</fullName>
    </recommendedName>
</protein>
<evidence type="ECO:0000259" key="3">
    <source>
        <dbReference type="SMART" id="SM00849"/>
    </source>
</evidence>
<dbReference type="InterPro" id="IPR036866">
    <property type="entry name" value="RibonucZ/Hydroxyglut_hydro"/>
</dbReference>
<feature type="domain" description="Metallo-beta-lactamase" evidence="3">
    <location>
        <begin position="132"/>
        <end position="327"/>
    </location>
</feature>
<dbReference type="AlphaFoldDB" id="A0AAD2FUD5"/>
<feature type="compositionally biased region" description="Basic and acidic residues" evidence="1">
    <location>
        <begin position="745"/>
        <end position="754"/>
    </location>
</feature>
<feature type="transmembrane region" description="Helical" evidence="2">
    <location>
        <begin position="32"/>
        <end position="65"/>
    </location>
</feature>
<dbReference type="SMART" id="SM00849">
    <property type="entry name" value="Lactamase_B"/>
    <property type="match status" value="1"/>
</dbReference>
<name>A0AAD2FUD5_9STRA</name>
<dbReference type="EMBL" id="CAKOGP040001803">
    <property type="protein sequence ID" value="CAJ1952422.1"/>
    <property type="molecule type" value="Genomic_DNA"/>
</dbReference>
<dbReference type="PANTHER" id="PTHR11935:SF116">
    <property type="entry name" value="HYDROLASE PNKD-RELATED"/>
    <property type="match status" value="1"/>
</dbReference>
<sequence length="851" mass="95980">MTDKNDELYDDSFYIGRWFREMRHSKILMTPVALLFFTLFGVVALFNLVMSFPGVILGLILAPILRRNAFYIEFLYPWAVAKWGHFFLVNRGANNQFKKSDKNRGFHSRTIEQRVEVVPGRVYIHPIPQFGDNLGYLVVCLPAASGDKIIAFMVDCGQADSVVRAIELIQEFHYRKKKIEIQSILCTHKHHDHTGGTLNLMKHKSDMGKTITRVFGGVVERVPECTDFVANGDILELPKSEFNNNMNLLVEVEVIAVPAHTRGSVVFRLRPKVSGTSEFLFMGDAMFSGGAGVPFEADVGQETEKQLNKANGNSFFKGGIGPVAVERCFSEILSRSMPDDNSMESMERILIFTGHEYTSELLARQFNAQMESCRWRLFSPKDFFETAAQLYTAIHRRSLPHNTGKLLNIPSPLSRELYINPNFRSMKRSAEFVIRAINFWYDNFCKFKASPALHDQKKEKKNQKRKKSQKTPSQTKSWTLDAENYSHNAFTTVYTEDLEDLIKNIEAGKVGRKEGAAKLREITRKLGDPAVNKRPIPGFLPSNKNIWRGVSGLARLGSKPSGMTLSDSQKMKTAPPIDSNSDRILVSLQRLLLVLGRLGFLQTDEGMDITYRVKQLFREASVIMKQEFDAEMDETQDEIELGVLKWMLYGVEPTQPSCLAKTCCMPFSSNKATQREFPQHPAVHFKKKVGELVSHDIYTCKICRHATGCFDVSSVDNPDEKPVESDDELPSDEFGLEIPLDEVEPSTKEPDGPKNTKSSEWNDETRTDSDSRSQSEMQQRLGGVEVQGSSVNGVESVEVETLDGKPKGQDSLLSQQQKDEEELSELVSQLTISVGVDGEEDTEISLDGRRQ</sequence>
<comment type="caution">
    <text evidence="4">The sequence shown here is derived from an EMBL/GenBank/DDBJ whole genome shotgun (WGS) entry which is preliminary data.</text>
</comment>
<feature type="region of interest" description="Disordered" evidence="1">
    <location>
        <begin position="455"/>
        <end position="478"/>
    </location>
</feature>
<reference evidence="4" key="1">
    <citation type="submission" date="2023-08" db="EMBL/GenBank/DDBJ databases">
        <authorList>
            <person name="Audoor S."/>
            <person name="Bilcke G."/>
        </authorList>
    </citation>
    <scope>NUCLEOTIDE SEQUENCE</scope>
</reference>
<evidence type="ECO:0000256" key="2">
    <source>
        <dbReference type="SAM" id="Phobius"/>
    </source>
</evidence>
<dbReference type="Proteomes" id="UP001295423">
    <property type="component" value="Unassembled WGS sequence"/>
</dbReference>
<keyword evidence="2" id="KW-1133">Transmembrane helix</keyword>
<organism evidence="4 5">
    <name type="scientific">Cylindrotheca closterium</name>
    <dbReference type="NCBI Taxonomy" id="2856"/>
    <lineage>
        <taxon>Eukaryota</taxon>
        <taxon>Sar</taxon>
        <taxon>Stramenopiles</taxon>
        <taxon>Ochrophyta</taxon>
        <taxon>Bacillariophyta</taxon>
        <taxon>Bacillariophyceae</taxon>
        <taxon>Bacillariophycidae</taxon>
        <taxon>Bacillariales</taxon>
        <taxon>Bacillariaceae</taxon>
        <taxon>Cylindrotheca</taxon>
    </lineage>
</organism>
<feature type="compositionally biased region" description="Low complexity" evidence="1">
    <location>
        <begin position="782"/>
        <end position="796"/>
    </location>
</feature>
<evidence type="ECO:0000256" key="1">
    <source>
        <dbReference type="SAM" id="MobiDB-lite"/>
    </source>
</evidence>
<accession>A0AAD2FUD5</accession>
<evidence type="ECO:0000313" key="5">
    <source>
        <dbReference type="Proteomes" id="UP001295423"/>
    </source>
</evidence>
<dbReference type="Gene3D" id="3.60.15.10">
    <property type="entry name" value="Ribonuclease Z/Hydroxyacylglutathione hydrolase-like"/>
    <property type="match status" value="1"/>
</dbReference>
<keyword evidence="2" id="KW-0812">Transmembrane</keyword>